<organism evidence="1 2">
    <name type="scientific">Protea cynaroides</name>
    <dbReference type="NCBI Taxonomy" id="273540"/>
    <lineage>
        <taxon>Eukaryota</taxon>
        <taxon>Viridiplantae</taxon>
        <taxon>Streptophyta</taxon>
        <taxon>Embryophyta</taxon>
        <taxon>Tracheophyta</taxon>
        <taxon>Spermatophyta</taxon>
        <taxon>Magnoliopsida</taxon>
        <taxon>Proteales</taxon>
        <taxon>Proteaceae</taxon>
        <taxon>Protea</taxon>
    </lineage>
</organism>
<reference evidence="1" key="1">
    <citation type="journal article" date="2023" name="Plant J.">
        <title>The genome of the king protea, Protea cynaroides.</title>
        <authorList>
            <person name="Chang J."/>
            <person name="Duong T.A."/>
            <person name="Schoeman C."/>
            <person name="Ma X."/>
            <person name="Roodt D."/>
            <person name="Barker N."/>
            <person name="Li Z."/>
            <person name="Van de Peer Y."/>
            <person name="Mizrachi E."/>
        </authorList>
    </citation>
    <scope>NUCLEOTIDE SEQUENCE</scope>
    <source>
        <tissue evidence="1">Young leaves</tissue>
    </source>
</reference>
<name>A0A9Q0JUR8_9MAGN</name>
<gene>
    <name evidence="1" type="ORF">NE237_027850</name>
</gene>
<dbReference type="EMBL" id="JAMYWD010000012">
    <property type="protein sequence ID" value="KAJ4951018.1"/>
    <property type="molecule type" value="Genomic_DNA"/>
</dbReference>
<evidence type="ECO:0000313" key="1">
    <source>
        <dbReference type="EMBL" id="KAJ4951018.1"/>
    </source>
</evidence>
<protein>
    <submittedName>
        <fullName evidence="1">Uncharacterized protein</fullName>
    </submittedName>
</protein>
<dbReference type="AlphaFoldDB" id="A0A9Q0JUR8"/>
<accession>A0A9Q0JUR8</accession>
<evidence type="ECO:0000313" key="2">
    <source>
        <dbReference type="Proteomes" id="UP001141806"/>
    </source>
</evidence>
<sequence length="197" mass="22337">MSAWFERAEPFKCKVLIYPSLTSGEKEEGFINVLRKALEVWDLQVILIPYDHVNPKIRKFNTEYRAMEQCTHSRTTPIWILDSSFAQKKCKIKAFTLVVKKEVAARCLCHCSMNQTSIHRRCLVAVAAQLLSCEVNNKDRGRGAATFGTTEGGVVDWWSRRGVPIAESQRTGELGRRSVRNGRDLEFGVSRLGTNES</sequence>
<proteinExistence type="predicted"/>
<dbReference type="Proteomes" id="UP001141806">
    <property type="component" value="Unassembled WGS sequence"/>
</dbReference>
<keyword evidence="2" id="KW-1185">Reference proteome</keyword>
<comment type="caution">
    <text evidence="1">The sequence shown here is derived from an EMBL/GenBank/DDBJ whole genome shotgun (WGS) entry which is preliminary data.</text>
</comment>